<dbReference type="GO" id="GO:0016798">
    <property type="term" value="F:hydrolase activity, acting on glycosyl bonds"/>
    <property type="evidence" value="ECO:0007669"/>
    <property type="project" value="UniProtKB-KW"/>
</dbReference>
<dbReference type="EMBL" id="RJNK01000010">
    <property type="protein sequence ID" value="RSI63615.1"/>
    <property type="molecule type" value="Genomic_DNA"/>
</dbReference>
<dbReference type="PANTHER" id="PTHR10357">
    <property type="entry name" value="ALPHA-AMYLASE FAMILY MEMBER"/>
    <property type="match status" value="1"/>
</dbReference>
<dbReference type="AlphaFoldDB" id="A0A3R9IJS0"/>
<dbReference type="EC" id="3.2.1.-" evidence="4"/>
<dbReference type="InterPro" id="IPR017853">
    <property type="entry name" value="GH"/>
</dbReference>
<name>A0A3R9IJS0_STROR</name>
<evidence type="ECO:0000256" key="2">
    <source>
        <dbReference type="ARBA" id="ARBA00023295"/>
    </source>
</evidence>
<evidence type="ECO:0000313" key="5">
    <source>
        <dbReference type="Proteomes" id="UP000272252"/>
    </source>
</evidence>
<dbReference type="PANTHER" id="PTHR10357:SF210">
    <property type="entry name" value="MALTODEXTRIN GLUCOSIDASE"/>
    <property type="match status" value="1"/>
</dbReference>
<dbReference type="SUPFAM" id="SSF51445">
    <property type="entry name" value="(Trans)glycosidases"/>
    <property type="match status" value="1"/>
</dbReference>
<evidence type="ECO:0000313" key="4">
    <source>
        <dbReference type="EMBL" id="RSI63615.1"/>
    </source>
</evidence>
<protein>
    <submittedName>
        <fullName evidence="4">Intracellular maltogenic amylase</fullName>
        <ecNumber evidence="4">3.2.1.-</ecNumber>
    </submittedName>
</protein>
<keyword evidence="2 4" id="KW-0326">Glycosidase</keyword>
<evidence type="ECO:0000259" key="3">
    <source>
        <dbReference type="Pfam" id="PF00128"/>
    </source>
</evidence>
<dbReference type="Pfam" id="PF00128">
    <property type="entry name" value="Alpha-amylase"/>
    <property type="match status" value="1"/>
</dbReference>
<reference evidence="4 5" key="1">
    <citation type="submission" date="2018-11" db="EMBL/GenBank/DDBJ databases">
        <title>Species Designations Belie Phenotypic and Genotypic Heterogeneity in Oral Streptococci.</title>
        <authorList>
            <person name="Velsko I."/>
        </authorList>
    </citation>
    <scope>NUCLEOTIDE SEQUENCE [LARGE SCALE GENOMIC DNA]</scope>
    <source>
        <strain evidence="4 5">BCC59</strain>
    </source>
</reference>
<keyword evidence="1 4" id="KW-0378">Hydrolase</keyword>
<accession>A0A3R9IJS0</accession>
<proteinExistence type="predicted"/>
<organism evidence="4 5">
    <name type="scientific">Streptococcus oralis</name>
    <dbReference type="NCBI Taxonomy" id="1303"/>
    <lineage>
        <taxon>Bacteria</taxon>
        <taxon>Bacillati</taxon>
        <taxon>Bacillota</taxon>
        <taxon>Bacilli</taxon>
        <taxon>Lactobacillales</taxon>
        <taxon>Streptococcaceae</taxon>
        <taxon>Streptococcus</taxon>
    </lineage>
</organism>
<dbReference type="Gene3D" id="3.20.20.80">
    <property type="entry name" value="Glycosidases"/>
    <property type="match status" value="1"/>
</dbReference>
<gene>
    <name evidence="4" type="primary">bbmA_2</name>
    <name evidence="4" type="ORF">D8862_08500</name>
</gene>
<dbReference type="InterPro" id="IPR006047">
    <property type="entry name" value="GH13_cat_dom"/>
</dbReference>
<feature type="domain" description="Glycosyl hydrolase family 13 catalytic" evidence="3">
    <location>
        <begin position="1"/>
        <end position="118"/>
    </location>
</feature>
<evidence type="ECO:0000256" key="1">
    <source>
        <dbReference type="ARBA" id="ARBA00022801"/>
    </source>
</evidence>
<comment type="caution">
    <text evidence="4">The sequence shown here is derived from an EMBL/GenBank/DDBJ whole genome shotgun (WGS) entry which is preliminary data.</text>
</comment>
<sequence>MNYPLSESIKDYFLRQHKKTEQFISEINSQSMYYKQQISEVMLNLLDSHDTERILTTAKGNLQHVKAALTFLYLQKGTPCIYYGTELALIGGPDPDCRRGMPWDRVSEDNDMLNFMKQLIQVRKEVASIIQHGSYSLQEVKPYVLSLKWTYEGKEVQAIFNQSKENVILDRDSVDLASHCQFEDGQQVILPDEFVVTISE</sequence>
<dbReference type="Proteomes" id="UP000272252">
    <property type="component" value="Unassembled WGS sequence"/>
</dbReference>
<dbReference type="GO" id="GO:0005975">
    <property type="term" value="P:carbohydrate metabolic process"/>
    <property type="evidence" value="ECO:0007669"/>
    <property type="project" value="InterPro"/>
</dbReference>